<feature type="signal peptide" evidence="1">
    <location>
        <begin position="1"/>
        <end position="24"/>
    </location>
</feature>
<name>A0ABR3VSP9_9PEZI</name>
<dbReference type="EMBL" id="JAZHXJ010001543">
    <property type="protein sequence ID" value="KAL1844679.1"/>
    <property type="molecule type" value="Genomic_DNA"/>
</dbReference>
<protein>
    <submittedName>
        <fullName evidence="2">Uncharacterized protein</fullName>
    </submittedName>
</protein>
<feature type="chain" id="PRO_5046774138" evidence="1">
    <location>
        <begin position="25"/>
        <end position="332"/>
    </location>
</feature>
<keyword evidence="3" id="KW-1185">Reference proteome</keyword>
<sequence length="332" mass="36377">MAFLPRAGMLALATAALRCCPVLAFVDLNYDPNDNLRPGNITGLDYSHYQYTGSYYNGTWSIDLKLKDRHASEYDQFSGDICGDFINETLHVELNGMVAVVKKSPKDPGANPVMLDLFFFEKGFNLSSSISPQNYSVYQNFDSYSQAIGTSDRAPVWELRLIDRPTRGYDVAGNHSADLALWQDLRFNLTDECPAPAFPPQSDDAFLFRGHLIQPENDTALDPDWADGLVPVPSIESTFDDRVAYVDIVGYFDVHSSNTELVGELAASFVGDVDPVRSDQLLLGLDEPKWNATVGFEGQPIVKNGAVRSPVAGLRGCLAAAAVCVLAGLFLF</sequence>
<dbReference type="Proteomes" id="UP001586593">
    <property type="component" value="Unassembled WGS sequence"/>
</dbReference>
<evidence type="ECO:0000313" key="2">
    <source>
        <dbReference type="EMBL" id="KAL1844679.1"/>
    </source>
</evidence>
<evidence type="ECO:0000256" key="1">
    <source>
        <dbReference type="SAM" id="SignalP"/>
    </source>
</evidence>
<comment type="caution">
    <text evidence="2">The sequence shown here is derived from an EMBL/GenBank/DDBJ whole genome shotgun (WGS) entry which is preliminary data.</text>
</comment>
<accession>A0ABR3VSP9</accession>
<evidence type="ECO:0000313" key="3">
    <source>
        <dbReference type="Proteomes" id="UP001586593"/>
    </source>
</evidence>
<proteinExistence type="predicted"/>
<reference evidence="2 3" key="1">
    <citation type="journal article" date="2024" name="Commun. Biol.">
        <title>Comparative genomic analysis of thermophilic fungi reveals convergent evolutionary adaptations and gene losses.</title>
        <authorList>
            <person name="Steindorff A.S."/>
            <person name="Aguilar-Pontes M.V."/>
            <person name="Robinson A.J."/>
            <person name="Andreopoulos B."/>
            <person name="LaButti K."/>
            <person name="Kuo A."/>
            <person name="Mondo S."/>
            <person name="Riley R."/>
            <person name="Otillar R."/>
            <person name="Haridas S."/>
            <person name="Lipzen A."/>
            <person name="Grimwood J."/>
            <person name="Schmutz J."/>
            <person name="Clum A."/>
            <person name="Reid I.D."/>
            <person name="Moisan M.C."/>
            <person name="Butler G."/>
            <person name="Nguyen T.T.M."/>
            <person name="Dewar K."/>
            <person name="Conant G."/>
            <person name="Drula E."/>
            <person name="Henrissat B."/>
            <person name="Hansel C."/>
            <person name="Singer S."/>
            <person name="Hutchinson M.I."/>
            <person name="de Vries R.P."/>
            <person name="Natvig D.O."/>
            <person name="Powell A.J."/>
            <person name="Tsang A."/>
            <person name="Grigoriev I.V."/>
        </authorList>
    </citation>
    <scope>NUCLEOTIDE SEQUENCE [LARGE SCALE GENOMIC DNA]</scope>
    <source>
        <strain evidence="2 3">ATCC 24622</strain>
    </source>
</reference>
<keyword evidence="1" id="KW-0732">Signal</keyword>
<gene>
    <name evidence="2" type="ORF">VTK73DRAFT_2045</name>
</gene>
<organism evidence="2 3">
    <name type="scientific">Phialemonium thermophilum</name>
    <dbReference type="NCBI Taxonomy" id="223376"/>
    <lineage>
        <taxon>Eukaryota</taxon>
        <taxon>Fungi</taxon>
        <taxon>Dikarya</taxon>
        <taxon>Ascomycota</taxon>
        <taxon>Pezizomycotina</taxon>
        <taxon>Sordariomycetes</taxon>
        <taxon>Sordariomycetidae</taxon>
        <taxon>Cephalothecales</taxon>
        <taxon>Cephalothecaceae</taxon>
        <taxon>Phialemonium</taxon>
    </lineage>
</organism>